<dbReference type="InterPro" id="IPR016024">
    <property type="entry name" value="ARM-type_fold"/>
</dbReference>
<comment type="similarity">
    <text evidence="1">Belongs to the MON2 family.</text>
</comment>
<dbReference type="RefSeq" id="XP_025371622.1">
    <property type="nucleotide sequence ID" value="XM_025510954.1"/>
</dbReference>
<accession>A0A316W442</accession>
<evidence type="ECO:0000256" key="3">
    <source>
        <dbReference type="ARBA" id="ARBA00022927"/>
    </source>
</evidence>
<keyword evidence="3" id="KW-0653">Protein transport</keyword>
<dbReference type="Pfam" id="PF16206">
    <property type="entry name" value="Mon2_C"/>
    <property type="match status" value="1"/>
</dbReference>
<evidence type="ECO:0000259" key="4">
    <source>
        <dbReference type="Pfam" id="PF12783"/>
    </source>
</evidence>
<sequence>MSERLLSELALLSSESKRKHPDVRAAADAALNALKSDQTATLAAAKSESIRAYDNVLLRPLLLSCAPKTAPKVTSIAVGMIQRVVDLKAIPESALVELIDTLTGLVQTRQDVDVHLKALQVVASLVTSYPNIHDDSLSKTLLICFQMRENSKVTAVYTAAGATLSQVVMTVFDKVKEEDAILDGIKEGGEDAAAVAPLAAMTVPVPGSDGITLFPSSKDAYRLLSDLNALASGDEAPFLGLASLPRTFALELIESILKNHAYLFKPANHPELLLNLRQSICPLLIRALSERPDFPVTLRLVRLLFVLLRQFNSELKVEVEILMSILQRLLSQASSQGNPAAPKDVRRSSAEGQQASPAWLRILAMEAARGLCSDGELLRNLWRWYDGTQAASRVFMGLVESLHHISVENPQLIGMAEAAHQLSDEDSSKGHVHTKTASSQVGFYNAAAGAVSGLLGTDLSSSSSSASSSGLSHGSVPSLQLLDQLDKTEPPAAPNTYLYLLALQSLVCLSQTLAAFVLPVYSASVNSRPKSASRAPPALDLAAYSGPKLAELQLVCDIISKAWSPILSSFTFFLGSRMDEALFSEVLVAWRNFTNTTGVLALSAQRDALLTSLAHFAVPRSVVNRVEEHRKAMARAGANEDSSTSAPTLSERNAACLKAFTQVAYYLSGSLTWKSVVSVLCDAEFVLRAPRARRSKNEGLREHQGDTDALYSPRASMASFSALSSIPPGFTSASALDPKTRRAAAMSNLDPEHLLAEITRVFENSHALDDAALLAFIEALCELCARTVGLRTPLSSQANAGQNLRAASRLNLNGRSFALANLEAVVLQNTPRLAHSDPASGWDISTSLYLSVLNDQLLGTTIRLQAAEALDAFLFAAMATIPASAEASTTSASANQDDYPSRITRQVIDGLAKQAILSHKRESAADLDIRRTGLDTLLRMLEAHGHGLRLGWETIFEMCSATCGHQNAGSTSLEDADRPPELPKKSTVPLIKAAFPSLQLVCSDLLALLTLPQLEISIGCLTTFSTQHEEVNVALTANNTLWGITAELSARGERAAGDGTIPDELTAQWIFLLRSLLRVSRDDRSEVRNGAIVNLFRVLEQYGSVLTPTTWSQAVMAEVVYTLFDDLDAETKRLAELSDSIEKAKVDQADETAATMGTLPSIKKQWDESRVLALGNFGRVLSQFLVSKIAAVGQADFQPIWTRALSLLRTNFLAGPSAISQAAAEAWVLAASVPLPPKSEARLTEVLLYAKSAAWQVWAAAGDSIRPAPTVSTFTQANLLAYLHVLTPIYANIGKTFDLEQHGKLLDVLMACVTYNESPDHTQDIDALTPLQTLVRQTIKSLNMVPGLASRILSDLAEYSTLAFTLGTSPLRENSAFANKRSSQLTFVAWCKAATEDALSTFSRFSSSQEIFASGALENVFSRLLVPIKLKYECPPASRHAKPRAAPLWQTATITFCRIAQGTCLALRREGGALSDQAVHGIWKHMLATFEGAFDADCSAARLLSTTEAAEHESVDLVLLSTLEVDVLPFLGDARVPASLIASLAFGLARASSLYELDRDLAAPYSARTDSALLSASHLHAENGAWADVPPEGTVAPIIGTPREHFAYWAFDLLFLMCSNGWQDRVEERKRVATLALPALMKRTSLALQSFAANAPLRGSSPPPRIQSEELSYVLSSMLDLHLWPGSLLAAKTSSERNSQSSDTMEPTLRSLALSSPRAHLFNIYPTLISLLTQQASAIGMPGLGSVAAAGTSQPLEGIREVAVPEGLSLGRIGRANPLQSPRLDREGPQEHSALLKACLDVVGATWST</sequence>
<gene>
    <name evidence="7" type="ORF">IE81DRAFT_20853</name>
</gene>
<evidence type="ECO:0000259" key="5">
    <source>
        <dbReference type="Pfam" id="PF16206"/>
    </source>
</evidence>
<dbReference type="InterPro" id="IPR032629">
    <property type="entry name" value="DCB_dom"/>
</dbReference>
<keyword evidence="2" id="KW-0813">Transport</keyword>
<protein>
    <recommendedName>
        <fullName evidence="9">Protein MON2 homolog</fullName>
    </recommendedName>
</protein>
<dbReference type="GO" id="GO:0015031">
    <property type="term" value="P:protein transport"/>
    <property type="evidence" value="ECO:0007669"/>
    <property type="project" value="UniProtKB-KW"/>
</dbReference>
<dbReference type="InterPro" id="IPR032691">
    <property type="entry name" value="Mon2/Sec7/BIG1-like_HUS"/>
</dbReference>
<proteinExistence type="inferred from homology"/>
<dbReference type="PANTHER" id="PTHR10663:SF333">
    <property type="entry name" value="PROTEIN MON2 HOMOLOG"/>
    <property type="match status" value="1"/>
</dbReference>
<evidence type="ECO:0000256" key="2">
    <source>
        <dbReference type="ARBA" id="ARBA00022448"/>
    </source>
</evidence>
<dbReference type="Pfam" id="PF12783">
    <property type="entry name" value="Sec7-like_HUS"/>
    <property type="match status" value="1"/>
</dbReference>
<dbReference type="PANTHER" id="PTHR10663">
    <property type="entry name" value="GUANYL-NUCLEOTIDE EXCHANGE FACTOR"/>
    <property type="match status" value="1"/>
</dbReference>
<dbReference type="SUPFAM" id="SSF48371">
    <property type="entry name" value="ARM repeat"/>
    <property type="match status" value="1"/>
</dbReference>
<feature type="domain" description="Mon2 C-terminal" evidence="5">
    <location>
        <begin position="1067"/>
        <end position="1223"/>
    </location>
</feature>
<dbReference type="OrthoDB" id="294853at2759"/>
<evidence type="ECO:0000256" key="1">
    <source>
        <dbReference type="ARBA" id="ARBA00008144"/>
    </source>
</evidence>
<organism evidence="7 8">
    <name type="scientific">Ceraceosorus guamensis</name>
    <dbReference type="NCBI Taxonomy" id="1522189"/>
    <lineage>
        <taxon>Eukaryota</taxon>
        <taxon>Fungi</taxon>
        <taxon>Dikarya</taxon>
        <taxon>Basidiomycota</taxon>
        <taxon>Ustilaginomycotina</taxon>
        <taxon>Exobasidiomycetes</taxon>
        <taxon>Ceraceosorales</taxon>
        <taxon>Ceraceosoraceae</taxon>
        <taxon>Ceraceosorus</taxon>
    </lineage>
</organism>
<dbReference type="Pfam" id="PF16213">
    <property type="entry name" value="DCB"/>
    <property type="match status" value="1"/>
</dbReference>
<dbReference type="STRING" id="1522189.A0A316W442"/>
<dbReference type="GeneID" id="37032824"/>
<evidence type="ECO:0008006" key="9">
    <source>
        <dbReference type="Google" id="ProtNLM"/>
    </source>
</evidence>
<evidence type="ECO:0000259" key="6">
    <source>
        <dbReference type="Pfam" id="PF16213"/>
    </source>
</evidence>
<reference evidence="7 8" key="1">
    <citation type="journal article" date="2018" name="Mol. Biol. Evol.">
        <title>Broad Genomic Sampling Reveals a Smut Pathogenic Ancestry of the Fungal Clade Ustilaginomycotina.</title>
        <authorList>
            <person name="Kijpornyongpan T."/>
            <person name="Mondo S.J."/>
            <person name="Barry K."/>
            <person name="Sandor L."/>
            <person name="Lee J."/>
            <person name="Lipzen A."/>
            <person name="Pangilinan J."/>
            <person name="LaButti K."/>
            <person name="Hainaut M."/>
            <person name="Henrissat B."/>
            <person name="Grigoriev I.V."/>
            <person name="Spatafora J.W."/>
            <person name="Aime M.C."/>
        </authorList>
    </citation>
    <scope>NUCLEOTIDE SEQUENCE [LARGE SCALE GENOMIC DNA]</scope>
    <source>
        <strain evidence="7 8">MCA 4658</strain>
    </source>
</reference>
<dbReference type="EMBL" id="KZ819361">
    <property type="protein sequence ID" value="PWN44462.1"/>
    <property type="molecule type" value="Genomic_DNA"/>
</dbReference>
<feature type="domain" description="Mon2/Sec7/BIG1-like dimerisation and cyclophilin-binding" evidence="6">
    <location>
        <begin position="3"/>
        <end position="179"/>
    </location>
</feature>
<dbReference type="InParanoid" id="A0A316W442"/>
<keyword evidence="8" id="KW-1185">Reference proteome</keyword>
<feature type="domain" description="Mon2/Sec7/BIG1-like HUS" evidence="4">
    <location>
        <begin position="217"/>
        <end position="392"/>
    </location>
</feature>
<name>A0A316W442_9BASI</name>
<evidence type="ECO:0000313" key="7">
    <source>
        <dbReference type="EMBL" id="PWN44462.1"/>
    </source>
</evidence>
<dbReference type="GO" id="GO:0005794">
    <property type="term" value="C:Golgi apparatus"/>
    <property type="evidence" value="ECO:0007669"/>
    <property type="project" value="UniProtKB-ARBA"/>
</dbReference>
<evidence type="ECO:0000313" key="8">
    <source>
        <dbReference type="Proteomes" id="UP000245783"/>
    </source>
</evidence>
<dbReference type="Proteomes" id="UP000245783">
    <property type="component" value="Unassembled WGS sequence"/>
</dbReference>
<dbReference type="FunCoup" id="A0A316W442">
    <property type="interactions" value="439"/>
</dbReference>
<dbReference type="InterPro" id="IPR032817">
    <property type="entry name" value="Mon2_C"/>
</dbReference>